<name>A0AAI9ZRJ9_9PEZI</name>
<proteinExistence type="predicted"/>
<organism evidence="1 2">
    <name type="scientific">Colletotrichum phormii</name>
    <dbReference type="NCBI Taxonomy" id="359342"/>
    <lineage>
        <taxon>Eukaryota</taxon>
        <taxon>Fungi</taxon>
        <taxon>Dikarya</taxon>
        <taxon>Ascomycota</taxon>
        <taxon>Pezizomycotina</taxon>
        <taxon>Sordariomycetes</taxon>
        <taxon>Hypocreomycetidae</taxon>
        <taxon>Glomerellales</taxon>
        <taxon>Glomerellaceae</taxon>
        <taxon>Colletotrichum</taxon>
        <taxon>Colletotrichum acutatum species complex</taxon>
    </lineage>
</organism>
<dbReference type="AlphaFoldDB" id="A0AAI9ZRJ9"/>
<sequence>MARLFPLVKQLLRKAWKGKARRVSVECSLENGGATAHRGLRIGRTGKSVPPKWRGGKGEVPRGVELVQVQVQVQVQWCSSYGQARQKSGRTNQMPLAMDLCKLPGAVRLSLCPGAGCWCLVVVLLGLSTGVLYPGPGPGPGPGESPVRWAGLGWAGLAGGLLDPSPGRYWAKL</sequence>
<reference evidence="1" key="1">
    <citation type="submission" date="2021-06" db="EMBL/GenBank/DDBJ databases">
        <title>Comparative genomics, transcriptomics and evolutionary studies reveal genomic signatures of adaptation to plant cell wall in hemibiotrophic fungi.</title>
        <authorList>
            <consortium name="DOE Joint Genome Institute"/>
            <person name="Baroncelli R."/>
            <person name="Diaz J.F."/>
            <person name="Benocci T."/>
            <person name="Peng M."/>
            <person name="Battaglia E."/>
            <person name="Haridas S."/>
            <person name="Andreopoulos W."/>
            <person name="Labutti K."/>
            <person name="Pangilinan J."/>
            <person name="Floch G.L."/>
            <person name="Makela M.R."/>
            <person name="Henrissat B."/>
            <person name="Grigoriev I.V."/>
            <person name="Crouch J.A."/>
            <person name="De Vries R.P."/>
            <person name="Sukno S.A."/>
            <person name="Thon M.R."/>
        </authorList>
    </citation>
    <scope>NUCLEOTIDE SEQUENCE</scope>
    <source>
        <strain evidence="1">CBS 102054</strain>
    </source>
</reference>
<dbReference type="GeneID" id="85467996"/>
<protein>
    <submittedName>
        <fullName evidence="1">Uncharacterized protein</fullName>
    </submittedName>
</protein>
<accession>A0AAI9ZRJ9</accession>
<evidence type="ECO:0000313" key="2">
    <source>
        <dbReference type="Proteomes" id="UP001243989"/>
    </source>
</evidence>
<dbReference type="RefSeq" id="XP_060445493.1">
    <property type="nucleotide sequence ID" value="XM_060583134.1"/>
</dbReference>
<dbReference type="EMBL" id="JAHMHQ010000010">
    <property type="protein sequence ID" value="KAK1636886.1"/>
    <property type="molecule type" value="Genomic_DNA"/>
</dbReference>
<dbReference type="Proteomes" id="UP001243989">
    <property type="component" value="Unassembled WGS sequence"/>
</dbReference>
<gene>
    <name evidence="1" type="ORF">BDP81DRAFT_30237</name>
</gene>
<comment type="caution">
    <text evidence="1">The sequence shown here is derived from an EMBL/GenBank/DDBJ whole genome shotgun (WGS) entry which is preliminary data.</text>
</comment>
<keyword evidence="2" id="KW-1185">Reference proteome</keyword>
<evidence type="ECO:0000313" key="1">
    <source>
        <dbReference type="EMBL" id="KAK1636886.1"/>
    </source>
</evidence>